<reference evidence="2 3" key="1">
    <citation type="submission" date="2018-12" db="EMBL/GenBank/DDBJ databases">
        <title>Legionella sp,whole genome shotgun sequence.</title>
        <authorList>
            <person name="Wu H."/>
        </authorList>
    </citation>
    <scope>NUCLEOTIDE SEQUENCE [LARGE SCALE GENOMIC DNA]</scope>
    <source>
        <strain evidence="3">km714</strain>
    </source>
</reference>
<gene>
    <name evidence="2" type="ORF">EKM59_03305</name>
</gene>
<dbReference type="Pfam" id="PF18641">
    <property type="entry name" value="LidA_Long_CC"/>
    <property type="match status" value="1"/>
</dbReference>
<feature type="domain" description="LidA long coiled-coil" evidence="1">
    <location>
        <begin position="254"/>
        <end position="439"/>
    </location>
</feature>
<evidence type="ECO:0000313" key="2">
    <source>
        <dbReference type="EMBL" id="RUQ89440.1"/>
    </source>
</evidence>
<proteinExistence type="predicted"/>
<dbReference type="EMBL" id="RZGR01000007">
    <property type="protein sequence ID" value="RUQ89440.1"/>
    <property type="molecule type" value="Genomic_DNA"/>
</dbReference>
<sequence>MIPLSPPADSKLNNKEDMLRLKRKNGRDMEFKRSAIIQMLANEEKELAISLKPLGDEQMLKTPEEYAHAYVNRFGFKFPNDIIEFLESPAGETVKGEMSEKVTVEHNLALAEQERLRDEELMRRRLLAMFLLYAASKKEAKAHELNAFIQEQIDHQLHRTQQRNAPQPIAKSVEEDSLVKAHTITINHLESLLAKENASLREIDYLQDKGHEQDLLQQVLQSSEQELFDMLGEYHTQLDKLPTEKKEGVLQWVNKNLADLVTEQEKLNRDIDDYILANKEDTPQFAELRDKLKEVQTKHANLHDFKEILSGTKVLYDATGEVTQDLTQAQYALNKDTVLKGMKGMRLAKDEHGKLLLLAPGQNLENIVDPNEKKELQNKAHQLFLKARPELEFLNTLVERNKEVIQEQLKLQLAKKPEIEANVAALQMQIKQVEESKQQRIDQLKPTITPTPKPTNAIDSLLNSIEQPQLNAGNQQNTLKPSPQDVRSRFVNLLTILKNNPSVRQVSALNQALEAIGQTNPELKTVLQNLRDFKDGDKINQNTSDLLVKLLNNKPEIMSKVIAEFRQNLSKDIEKEVTNQFNPSPFNMKPY</sequence>
<evidence type="ECO:0000313" key="3">
    <source>
        <dbReference type="Proteomes" id="UP000288012"/>
    </source>
</evidence>
<dbReference type="Proteomes" id="UP000288012">
    <property type="component" value="Unassembled WGS sequence"/>
</dbReference>
<accession>A0A433JKY0</accession>
<evidence type="ECO:0000259" key="1">
    <source>
        <dbReference type="Pfam" id="PF18641"/>
    </source>
</evidence>
<dbReference type="RefSeq" id="WP_127111132.1">
    <property type="nucleotide sequence ID" value="NZ_RZGR01000007.1"/>
</dbReference>
<comment type="caution">
    <text evidence="2">The sequence shown here is derived from an EMBL/GenBank/DDBJ whole genome shotgun (WGS) entry which is preliminary data.</text>
</comment>
<protein>
    <recommendedName>
        <fullName evidence="1">LidA long coiled-coil domain-containing protein</fullName>
    </recommendedName>
</protein>
<keyword evidence="3" id="KW-1185">Reference proteome</keyword>
<dbReference type="AlphaFoldDB" id="A0A433JKY0"/>
<organism evidence="2 3">
    <name type="scientific">Legionella septentrionalis</name>
    <dbReference type="NCBI Taxonomy" id="2498109"/>
    <lineage>
        <taxon>Bacteria</taxon>
        <taxon>Pseudomonadati</taxon>
        <taxon>Pseudomonadota</taxon>
        <taxon>Gammaproteobacteria</taxon>
        <taxon>Legionellales</taxon>
        <taxon>Legionellaceae</taxon>
        <taxon>Legionella</taxon>
    </lineage>
</organism>
<name>A0A433JKY0_9GAMM</name>
<dbReference type="InterPro" id="IPR041463">
    <property type="entry name" value="LidA_long_CC"/>
</dbReference>
<dbReference type="Gene3D" id="6.10.140.2010">
    <property type="match status" value="1"/>
</dbReference>